<organism evidence="2 3">
    <name type="scientific">Cryptotermes secundus</name>
    <dbReference type="NCBI Taxonomy" id="105785"/>
    <lineage>
        <taxon>Eukaryota</taxon>
        <taxon>Metazoa</taxon>
        <taxon>Ecdysozoa</taxon>
        <taxon>Arthropoda</taxon>
        <taxon>Hexapoda</taxon>
        <taxon>Insecta</taxon>
        <taxon>Pterygota</taxon>
        <taxon>Neoptera</taxon>
        <taxon>Polyneoptera</taxon>
        <taxon>Dictyoptera</taxon>
        <taxon>Blattodea</taxon>
        <taxon>Blattoidea</taxon>
        <taxon>Termitoidae</taxon>
        <taxon>Kalotermitidae</taxon>
        <taxon>Cryptotermitinae</taxon>
        <taxon>Cryptotermes</taxon>
    </lineage>
</organism>
<gene>
    <name evidence="2" type="ORF">B7P43_G06606</name>
</gene>
<dbReference type="PANTHER" id="PTHR33327">
    <property type="entry name" value="ENDONUCLEASE"/>
    <property type="match status" value="1"/>
</dbReference>
<dbReference type="Proteomes" id="UP000235965">
    <property type="component" value="Unassembled WGS sequence"/>
</dbReference>
<feature type="domain" description="DUF7041" evidence="1">
    <location>
        <begin position="3"/>
        <end position="85"/>
    </location>
</feature>
<evidence type="ECO:0000313" key="3">
    <source>
        <dbReference type="Proteomes" id="UP000235965"/>
    </source>
</evidence>
<dbReference type="Pfam" id="PF23055">
    <property type="entry name" value="DUF7041"/>
    <property type="match status" value="1"/>
</dbReference>
<dbReference type="AlphaFoldDB" id="A0A2J7RDQ5"/>
<comment type="caution">
    <text evidence="2">The sequence shown here is derived from an EMBL/GenBank/DDBJ whole genome shotgun (WGS) entry which is preliminary data.</text>
</comment>
<keyword evidence="3" id="KW-1185">Reference proteome</keyword>
<name>A0A2J7RDQ5_9NEOP</name>
<dbReference type="EMBL" id="NEVH01005285">
    <property type="protein sequence ID" value="PNF38969.1"/>
    <property type="molecule type" value="Genomic_DNA"/>
</dbReference>
<protein>
    <recommendedName>
        <fullName evidence="1">DUF7041 domain-containing protein</fullName>
    </recommendedName>
</protein>
<accession>A0A2J7RDQ5</accession>
<proteinExistence type="predicted"/>
<sequence length="136" mass="15587">MRLPPFWAKRPAVWLAQAEAQFTLVCISSEQTKFCYVISQLDQRYASEVEDIITCPPKRNPCMTLKTELVTLLSPSREQRVCQFLTLKMEGRKPSQFLRQLRILVSGVPDDFLRSIWSSLLAPYVRAILTGQPKGN</sequence>
<evidence type="ECO:0000259" key="1">
    <source>
        <dbReference type="Pfam" id="PF23055"/>
    </source>
</evidence>
<dbReference type="OrthoDB" id="6260718at2759"/>
<evidence type="ECO:0000313" key="2">
    <source>
        <dbReference type="EMBL" id="PNF38969.1"/>
    </source>
</evidence>
<dbReference type="PANTHER" id="PTHR33327:SF3">
    <property type="entry name" value="RNA-DIRECTED DNA POLYMERASE"/>
    <property type="match status" value="1"/>
</dbReference>
<dbReference type="InterPro" id="IPR055469">
    <property type="entry name" value="DUF7041"/>
</dbReference>
<dbReference type="InParanoid" id="A0A2J7RDQ5"/>
<reference evidence="2 3" key="1">
    <citation type="submission" date="2017-12" db="EMBL/GenBank/DDBJ databases">
        <title>Hemimetabolous genomes reveal molecular basis of termite eusociality.</title>
        <authorList>
            <person name="Harrison M.C."/>
            <person name="Jongepier E."/>
            <person name="Robertson H.M."/>
            <person name="Arning N."/>
            <person name="Bitard-Feildel T."/>
            <person name="Chao H."/>
            <person name="Childers C.P."/>
            <person name="Dinh H."/>
            <person name="Doddapaneni H."/>
            <person name="Dugan S."/>
            <person name="Gowin J."/>
            <person name="Greiner C."/>
            <person name="Han Y."/>
            <person name="Hu H."/>
            <person name="Hughes D.S.T."/>
            <person name="Huylmans A.-K."/>
            <person name="Kemena C."/>
            <person name="Kremer L.P.M."/>
            <person name="Lee S.L."/>
            <person name="Lopez-Ezquerra A."/>
            <person name="Mallet L."/>
            <person name="Monroy-Kuhn J.M."/>
            <person name="Moser A."/>
            <person name="Murali S.C."/>
            <person name="Muzny D.M."/>
            <person name="Otani S."/>
            <person name="Piulachs M.-D."/>
            <person name="Poelchau M."/>
            <person name="Qu J."/>
            <person name="Schaub F."/>
            <person name="Wada-Katsumata A."/>
            <person name="Worley K.C."/>
            <person name="Xie Q."/>
            <person name="Ylla G."/>
            <person name="Poulsen M."/>
            <person name="Gibbs R.A."/>
            <person name="Schal C."/>
            <person name="Richards S."/>
            <person name="Belles X."/>
            <person name="Korb J."/>
            <person name="Bornberg-Bauer E."/>
        </authorList>
    </citation>
    <scope>NUCLEOTIDE SEQUENCE [LARGE SCALE GENOMIC DNA]</scope>
    <source>
        <tissue evidence="2">Whole body</tissue>
    </source>
</reference>